<protein>
    <submittedName>
        <fullName evidence="1">Centrosomal protein 85</fullName>
    </submittedName>
</protein>
<dbReference type="Ensembl" id="ENSAMXT00005013310.1">
    <property type="protein sequence ID" value="ENSAMXP00005011987.1"/>
    <property type="gene ID" value="ENSAMXG00005006517.1"/>
</dbReference>
<dbReference type="AlphaFoldDB" id="A0A8B9HHW0"/>
<accession>A0A8B9HHW0</accession>
<dbReference type="PANTHER" id="PTHR31075:SF3">
    <property type="entry name" value="CENTROSOMAL PROTEIN OF 85 KDA"/>
    <property type="match status" value="1"/>
</dbReference>
<dbReference type="GO" id="GO:0005813">
    <property type="term" value="C:centrosome"/>
    <property type="evidence" value="ECO:0007669"/>
    <property type="project" value="TreeGrafter"/>
</dbReference>
<evidence type="ECO:0000313" key="1">
    <source>
        <dbReference type="Ensembl" id="ENSAMXP00005011987.1"/>
    </source>
</evidence>
<dbReference type="Proteomes" id="UP000694621">
    <property type="component" value="Unplaced"/>
</dbReference>
<organism evidence="1 2">
    <name type="scientific">Astyanax mexicanus</name>
    <name type="common">Blind cave fish</name>
    <name type="synonym">Astyanax fasciatus mexicanus</name>
    <dbReference type="NCBI Taxonomy" id="7994"/>
    <lineage>
        <taxon>Eukaryota</taxon>
        <taxon>Metazoa</taxon>
        <taxon>Chordata</taxon>
        <taxon>Craniata</taxon>
        <taxon>Vertebrata</taxon>
        <taxon>Euteleostomi</taxon>
        <taxon>Actinopterygii</taxon>
        <taxon>Neopterygii</taxon>
        <taxon>Teleostei</taxon>
        <taxon>Ostariophysi</taxon>
        <taxon>Characiformes</taxon>
        <taxon>Characoidei</taxon>
        <taxon>Acestrorhamphidae</taxon>
        <taxon>Acestrorhamphinae</taxon>
        <taxon>Astyanax</taxon>
    </lineage>
</organism>
<dbReference type="PANTHER" id="PTHR31075">
    <property type="entry name" value="CENTROSOMAL PROTEIN OF 85 KDA"/>
    <property type="match status" value="1"/>
</dbReference>
<proteinExistence type="predicted"/>
<dbReference type="InterPro" id="IPR040210">
    <property type="entry name" value="Cep85/Cep85L"/>
</dbReference>
<reference evidence="1" key="1">
    <citation type="submission" date="2025-08" db="UniProtKB">
        <authorList>
            <consortium name="Ensembl"/>
        </authorList>
    </citation>
    <scope>IDENTIFICATION</scope>
</reference>
<sequence length="128" mass="14053">MRSVLSGLLRTALLIKTLDDFWPLCCSSPAGVQLTQQLHREMAACLSDLSSLCSVLTHTAHGKDPNLSLLLGISSVPVVLDQCDDWNSPAVLQKKLQEALQLRRDVEALRTTVSDRYAQDMGDNCTTQ</sequence>
<name>A0A8B9HHW0_ASTMX</name>
<evidence type="ECO:0000313" key="2">
    <source>
        <dbReference type="Proteomes" id="UP000694621"/>
    </source>
</evidence>